<name>A0A481Z199_9VIRU</name>
<accession>A0A481Z199</accession>
<organism evidence="1">
    <name type="scientific">Mimivirus LCMiAC01</name>
    <dbReference type="NCBI Taxonomy" id="2506608"/>
    <lineage>
        <taxon>Viruses</taxon>
        <taxon>Varidnaviria</taxon>
        <taxon>Bamfordvirae</taxon>
        <taxon>Nucleocytoviricota</taxon>
        <taxon>Megaviricetes</taxon>
        <taxon>Imitervirales</taxon>
        <taxon>Mimiviridae</taxon>
        <taxon>Klosneuvirinae</taxon>
    </lineage>
</organism>
<gene>
    <name evidence="1" type="ORF">LCMiAC01_02210</name>
</gene>
<evidence type="ECO:0000313" key="1">
    <source>
        <dbReference type="EMBL" id="QBK88544.1"/>
    </source>
</evidence>
<protein>
    <submittedName>
        <fullName evidence="1">Uncharacterized protein</fullName>
    </submittedName>
</protein>
<sequence>MNDSSWELVCENTISKLESNKTSQTNEPINVKNQQHIIDVKNHNPINDQNPVDVKHQNPVDVKHKNPINITKSIGIGSNQQCEPEDLVDGNKYLPQEYRFEVQKEPISVKNRHLINITKPFDINTIGTSIRNPRPVISNIMTSIHNLQTNKLTSGLDEYPSDDMYIPEGMNIRNDNNFCPMTNNYYKGDELCDINGNIIPNLMSRLSKKPNINDKNDIIVFNQLHKNIKTNTIETNINDKHHNPIGIGSNQQCEPDLPQEMNDGLFEIRSTIENPILTNSNFSDKHCNFYHWMHNDINCNPVKDHMINEMKKNVKTNTTDKINKTDKTDDINNSLAESKLSIYCGMIKLMNKMLDKM</sequence>
<reference evidence="1" key="1">
    <citation type="journal article" date="2019" name="MBio">
        <title>Virus Genomes from Deep Sea Sediments Expand the Ocean Megavirome and Support Independent Origins of Viral Gigantism.</title>
        <authorList>
            <person name="Backstrom D."/>
            <person name="Yutin N."/>
            <person name="Jorgensen S.L."/>
            <person name="Dharamshi J."/>
            <person name="Homa F."/>
            <person name="Zaremba-Niedwiedzka K."/>
            <person name="Spang A."/>
            <person name="Wolf Y.I."/>
            <person name="Koonin E.V."/>
            <person name="Ettema T.J."/>
        </authorList>
    </citation>
    <scope>NUCLEOTIDE SEQUENCE</scope>
</reference>
<dbReference type="EMBL" id="MK500391">
    <property type="protein sequence ID" value="QBK88544.1"/>
    <property type="molecule type" value="Genomic_DNA"/>
</dbReference>
<proteinExistence type="predicted"/>